<dbReference type="PROSITE" id="PS51891">
    <property type="entry name" value="CENP_V_GFA"/>
    <property type="match status" value="1"/>
</dbReference>
<evidence type="ECO:0000313" key="7">
    <source>
        <dbReference type="Proteomes" id="UP000321172"/>
    </source>
</evidence>
<keyword evidence="2" id="KW-0479">Metal-binding</keyword>
<evidence type="ECO:0000256" key="4">
    <source>
        <dbReference type="ARBA" id="ARBA00023239"/>
    </source>
</evidence>
<gene>
    <name evidence="6" type="ORF">FRF71_05240</name>
</gene>
<dbReference type="RefSeq" id="WP_147089567.1">
    <property type="nucleotide sequence ID" value="NZ_BAABJD010000001.1"/>
</dbReference>
<name>A0A5B8S288_9SPHN</name>
<organism evidence="6 7">
    <name type="scientific">Novosphingobium ginsenosidimutans</name>
    <dbReference type="NCBI Taxonomy" id="1176536"/>
    <lineage>
        <taxon>Bacteria</taxon>
        <taxon>Pseudomonadati</taxon>
        <taxon>Pseudomonadota</taxon>
        <taxon>Alphaproteobacteria</taxon>
        <taxon>Sphingomonadales</taxon>
        <taxon>Sphingomonadaceae</taxon>
        <taxon>Novosphingobium</taxon>
    </lineage>
</organism>
<dbReference type="InterPro" id="IPR011057">
    <property type="entry name" value="Mss4-like_sf"/>
</dbReference>
<proteinExistence type="inferred from homology"/>
<evidence type="ECO:0000313" key="6">
    <source>
        <dbReference type="EMBL" id="QEA15589.1"/>
    </source>
</evidence>
<dbReference type="KEGG" id="ngf:FRF71_05240"/>
<dbReference type="InterPro" id="IPR006913">
    <property type="entry name" value="CENP-V/GFA"/>
</dbReference>
<keyword evidence="7" id="KW-1185">Reference proteome</keyword>
<dbReference type="Proteomes" id="UP000321172">
    <property type="component" value="Chromosome"/>
</dbReference>
<dbReference type="OrthoDB" id="7186766at2"/>
<protein>
    <submittedName>
        <fullName evidence="6">GFA family protein</fullName>
    </submittedName>
</protein>
<evidence type="ECO:0000256" key="3">
    <source>
        <dbReference type="ARBA" id="ARBA00022833"/>
    </source>
</evidence>
<evidence type="ECO:0000259" key="5">
    <source>
        <dbReference type="PROSITE" id="PS51891"/>
    </source>
</evidence>
<keyword evidence="4" id="KW-0456">Lyase</keyword>
<dbReference type="AlphaFoldDB" id="A0A5B8S288"/>
<feature type="domain" description="CENP-V/GFA" evidence="5">
    <location>
        <begin position="3"/>
        <end position="121"/>
    </location>
</feature>
<reference evidence="6 7" key="1">
    <citation type="journal article" date="2013" name="J. Microbiol. Biotechnol.">
        <title>Novosphingobium ginsenosidimutans sp. nov., with the ability to convert ginsenoside.</title>
        <authorList>
            <person name="Kim J.K."/>
            <person name="He D."/>
            <person name="Liu Q.M."/>
            <person name="Park H.Y."/>
            <person name="Jung M.S."/>
            <person name="Yoon M.H."/>
            <person name="Kim S.C."/>
            <person name="Im W.T."/>
        </authorList>
    </citation>
    <scope>NUCLEOTIDE SEQUENCE [LARGE SCALE GENOMIC DNA]</scope>
    <source>
        <strain evidence="6 7">FW-6</strain>
    </source>
</reference>
<dbReference type="SUPFAM" id="SSF51316">
    <property type="entry name" value="Mss4-like"/>
    <property type="match status" value="1"/>
</dbReference>
<dbReference type="GO" id="GO:0016846">
    <property type="term" value="F:carbon-sulfur lyase activity"/>
    <property type="evidence" value="ECO:0007669"/>
    <property type="project" value="InterPro"/>
</dbReference>
<dbReference type="Pfam" id="PF04828">
    <property type="entry name" value="GFA"/>
    <property type="match status" value="1"/>
</dbReference>
<evidence type="ECO:0000256" key="1">
    <source>
        <dbReference type="ARBA" id="ARBA00005495"/>
    </source>
</evidence>
<keyword evidence="3" id="KW-0862">Zinc</keyword>
<dbReference type="PANTHER" id="PTHR33337">
    <property type="entry name" value="GFA DOMAIN-CONTAINING PROTEIN"/>
    <property type="match status" value="1"/>
</dbReference>
<dbReference type="PANTHER" id="PTHR33337:SF40">
    <property type="entry name" value="CENP-V_GFA DOMAIN-CONTAINING PROTEIN-RELATED"/>
    <property type="match status" value="1"/>
</dbReference>
<comment type="similarity">
    <text evidence="1">Belongs to the Gfa family.</text>
</comment>
<dbReference type="Gene3D" id="3.90.1590.10">
    <property type="entry name" value="glutathione-dependent formaldehyde- activating enzyme (gfa)"/>
    <property type="match status" value="1"/>
</dbReference>
<dbReference type="EMBL" id="CP042345">
    <property type="protein sequence ID" value="QEA15589.1"/>
    <property type="molecule type" value="Genomic_DNA"/>
</dbReference>
<sequence length="135" mass="14519">MKIDGTCHCGEIAWEAEIDPQAILVCHCTDCQVLGGGAFRWGTLIAKQDFALLQGTPRFYRKTAASGALRDLAFCGTCGTSLYGTQAENPTHLSLRLSGARQARELAPAMQLWSESALPWVSTVTKLPAIAQPNP</sequence>
<dbReference type="GO" id="GO:0046872">
    <property type="term" value="F:metal ion binding"/>
    <property type="evidence" value="ECO:0007669"/>
    <property type="project" value="UniProtKB-KW"/>
</dbReference>
<evidence type="ECO:0000256" key="2">
    <source>
        <dbReference type="ARBA" id="ARBA00022723"/>
    </source>
</evidence>
<accession>A0A5B8S288</accession>